<evidence type="ECO:0000313" key="2">
    <source>
        <dbReference type="Proteomes" id="UP000829196"/>
    </source>
</evidence>
<evidence type="ECO:0000313" key="1">
    <source>
        <dbReference type="EMBL" id="KAI0494924.1"/>
    </source>
</evidence>
<evidence type="ECO:0008006" key="3">
    <source>
        <dbReference type="Google" id="ProtNLM"/>
    </source>
</evidence>
<dbReference type="PANTHER" id="PTHR11439">
    <property type="entry name" value="GAG-POL-RELATED RETROTRANSPOSON"/>
    <property type="match status" value="1"/>
</dbReference>
<dbReference type="Proteomes" id="UP000829196">
    <property type="component" value="Unassembled WGS sequence"/>
</dbReference>
<proteinExistence type="predicted"/>
<protein>
    <recommendedName>
        <fullName evidence="3">Retrovirus-related Pol polyprotein from transposon TNT 1-94</fullName>
    </recommendedName>
</protein>
<accession>A0A8T3AFV4</accession>
<dbReference type="EMBL" id="JAGYWB010000017">
    <property type="protein sequence ID" value="KAI0494924.1"/>
    <property type="molecule type" value="Genomic_DNA"/>
</dbReference>
<sequence length="163" mass="18720">MHDPQPRHFQALKRLLLYIQGTITFGIPLLQSLLNLSTYVDADWASDPHDRKSTIGFCTFLGSNLISWSIKKQTTVAKSSTEAEYRALASATPDIVWLRRLLQDFDVKQIQPTKVYCDNTFAIALARNPVFHARTKHIEIDYHFISQHLKEKEIELLHISSVD</sequence>
<reference evidence="1" key="1">
    <citation type="journal article" date="2022" name="Front. Genet.">
        <title>Chromosome-Scale Assembly of the Dendrobium nobile Genome Provides Insights Into the Molecular Mechanism of the Biosynthesis of the Medicinal Active Ingredient of Dendrobium.</title>
        <authorList>
            <person name="Xu Q."/>
            <person name="Niu S.-C."/>
            <person name="Li K.-L."/>
            <person name="Zheng P.-J."/>
            <person name="Zhang X.-J."/>
            <person name="Jia Y."/>
            <person name="Liu Y."/>
            <person name="Niu Y.-X."/>
            <person name="Yu L.-H."/>
            <person name="Chen D.-F."/>
            <person name="Zhang G.-Q."/>
        </authorList>
    </citation>
    <scope>NUCLEOTIDE SEQUENCE</scope>
    <source>
        <tissue evidence="1">Leaf</tissue>
    </source>
</reference>
<name>A0A8T3AFV4_DENNO</name>
<dbReference type="AlphaFoldDB" id="A0A8T3AFV4"/>
<organism evidence="1 2">
    <name type="scientific">Dendrobium nobile</name>
    <name type="common">Orchid</name>
    <dbReference type="NCBI Taxonomy" id="94219"/>
    <lineage>
        <taxon>Eukaryota</taxon>
        <taxon>Viridiplantae</taxon>
        <taxon>Streptophyta</taxon>
        <taxon>Embryophyta</taxon>
        <taxon>Tracheophyta</taxon>
        <taxon>Spermatophyta</taxon>
        <taxon>Magnoliopsida</taxon>
        <taxon>Liliopsida</taxon>
        <taxon>Asparagales</taxon>
        <taxon>Orchidaceae</taxon>
        <taxon>Epidendroideae</taxon>
        <taxon>Malaxideae</taxon>
        <taxon>Dendrobiinae</taxon>
        <taxon>Dendrobium</taxon>
    </lineage>
</organism>
<comment type="caution">
    <text evidence="1">The sequence shown here is derived from an EMBL/GenBank/DDBJ whole genome shotgun (WGS) entry which is preliminary data.</text>
</comment>
<gene>
    <name evidence="1" type="ORF">KFK09_025070</name>
</gene>
<keyword evidence="2" id="KW-1185">Reference proteome</keyword>
<dbReference type="InterPro" id="IPR043502">
    <property type="entry name" value="DNA/RNA_pol_sf"/>
</dbReference>
<dbReference type="SUPFAM" id="SSF56672">
    <property type="entry name" value="DNA/RNA polymerases"/>
    <property type="match status" value="1"/>
</dbReference>
<dbReference type="CDD" id="cd09272">
    <property type="entry name" value="RNase_HI_RT_Ty1"/>
    <property type="match status" value="1"/>
</dbReference>
<dbReference type="OrthoDB" id="776514at2759"/>
<dbReference type="PANTHER" id="PTHR11439:SF524">
    <property type="entry name" value="RNA-DIRECTED DNA POLYMERASE, PROTEIN KINASE RLK-PELLE-DLSV FAMILY"/>
    <property type="match status" value="1"/>
</dbReference>